<keyword evidence="2" id="KW-1185">Reference proteome</keyword>
<evidence type="ECO:0000313" key="1">
    <source>
        <dbReference type="EMBL" id="QEE16272.2"/>
    </source>
</evidence>
<reference evidence="1 2" key="1">
    <citation type="journal article" date="2020" name="Nature">
        <title>Isolation of an archaeon at the prokaryote-eukaryote interface.</title>
        <authorList>
            <person name="Imachi H."/>
            <person name="Nobu M.K."/>
            <person name="Nakahara N."/>
            <person name="Morono Y."/>
            <person name="Ogawara M."/>
            <person name="Takaki Y."/>
            <person name="Takano Y."/>
            <person name="Uematsu K."/>
            <person name="Ikuta T."/>
            <person name="Ito M."/>
            <person name="Matsui Y."/>
            <person name="Miyazaki M."/>
            <person name="Murata K."/>
            <person name="Saito Y."/>
            <person name="Sakai S."/>
            <person name="Song C."/>
            <person name="Tasumi E."/>
            <person name="Yamanaka Y."/>
            <person name="Yamaguchi T."/>
            <person name="Kamagata Y."/>
            <person name="Tamaki H."/>
            <person name="Takai K."/>
        </authorList>
    </citation>
    <scope>NUCLEOTIDE SEQUENCE [LARGE SCALE GENOMIC DNA]</scope>
    <source>
        <strain evidence="1 2">MK-D1</strain>
    </source>
</reference>
<dbReference type="AlphaFoldDB" id="A0A5B9DAY2"/>
<name>A0A5B9DAY2_9ARCH</name>
<reference evidence="1 2" key="2">
    <citation type="journal article" date="2024" name="Int. J. Syst. Evol. Microbiol.">
        <title>Promethearchaeum syntrophicum gen. nov., sp. nov., an anaerobic, obligately syntrophic archaeon, the first isolate of the lineage 'Asgard' archaea, and proposal of the new archaeal phylum Promethearchaeota phyl. nov. and kingdom Promethearchaeati regn. nov.</title>
        <authorList>
            <person name="Imachi H."/>
            <person name="Nobu M.K."/>
            <person name="Kato S."/>
            <person name="Takaki Y."/>
            <person name="Miyazaki M."/>
            <person name="Miyata M."/>
            <person name="Ogawara M."/>
            <person name="Saito Y."/>
            <person name="Sakai S."/>
            <person name="Tahara Y.O."/>
            <person name="Takano Y."/>
            <person name="Tasumi E."/>
            <person name="Uematsu K."/>
            <person name="Yoshimura T."/>
            <person name="Itoh T."/>
            <person name="Ohkuma M."/>
            <person name="Takai K."/>
        </authorList>
    </citation>
    <scope>NUCLEOTIDE SEQUENCE [LARGE SCALE GENOMIC DNA]</scope>
    <source>
        <strain evidence="1 2">MK-D1</strain>
    </source>
</reference>
<gene>
    <name evidence="1" type="ORF">DSAG12_02102</name>
</gene>
<evidence type="ECO:0000313" key="2">
    <source>
        <dbReference type="Proteomes" id="UP000321408"/>
    </source>
</evidence>
<dbReference type="EMBL" id="CP042905">
    <property type="protein sequence ID" value="QEE16272.2"/>
    <property type="molecule type" value="Genomic_DNA"/>
</dbReference>
<dbReference type="InterPro" id="IPR046142">
    <property type="entry name" value="DUF6144"/>
</dbReference>
<protein>
    <submittedName>
        <fullName evidence="1">DUF6144 family protein</fullName>
    </submittedName>
</protein>
<proteinExistence type="predicted"/>
<dbReference type="Proteomes" id="UP000321408">
    <property type="component" value="Chromosome"/>
</dbReference>
<sequence>MMTLNGYKDFLEQKKMSQEKITDAITIIDKFERFLHEVGSDITTSTYDNVHDFSAKMIQEKTNTYQNFVYLLYFGYYLKNQDMIIAAMDTIDGGEMFPNLSKQLIEKFGQEFHDEIFTGVEVPPLGLHPKKKPAIIKKLVARIIEKLGPEKSIAFFKLGLRDKYPDSYVQGHEFFQKSQNIDELLKFKHQTLMDNLRKHYKANSLFFTQPITQEVLDFVENDQKISAGIREGNTIIMKKIPYMTNKALSEKDRRKRNYYVCHNPMIREALLEEDQPINPIFCNCSGGFIKNYWEAVLECPVDVELLDSVIMGGEFCEFAIHLPSEIVELIDKKKGS</sequence>
<accession>A0A5B9DAY2</accession>
<dbReference type="Pfam" id="PF19641">
    <property type="entry name" value="DUF6144"/>
    <property type="match status" value="1"/>
</dbReference>
<organism evidence="1 2">
    <name type="scientific">Promethearchaeum syntrophicum</name>
    <dbReference type="NCBI Taxonomy" id="2594042"/>
    <lineage>
        <taxon>Archaea</taxon>
        <taxon>Promethearchaeati</taxon>
        <taxon>Promethearchaeota</taxon>
        <taxon>Promethearchaeia</taxon>
        <taxon>Promethearchaeales</taxon>
        <taxon>Promethearchaeaceae</taxon>
        <taxon>Promethearchaeum</taxon>
    </lineage>
</organism>
<dbReference type="KEGG" id="psyt:DSAG12_02102"/>